<dbReference type="InterPro" id="IPR029787">
    <property type="entry name" value="Nucleotide_cyclase"/>
</dbReference>
<dbReference type="InterPro" id="IPR000700">
    <property type="entry name" value="PAS-assoc_C"/>
</dbReference>
<dbReference type="SMART" id="SM00052">
    <property type="entry name" value="EAL"/>
    <property type="match status" value="1"/>
</dbReference>
<dbReference type="FunFam" id="3.30.70.270:FF:000001">
    <property type="entry name" value="Diguanylate cyclase domain protein"/>
    <property type="match status" value="1"/>
</dbReference>
<dbReference type="InterPro" id="IPR001633">
    <property type="entry name" value="EAL_dom"/>
</dbReference>
<dbReference type="InterPro" id="IPR000014">
    <property type="entry name" value="PAS"/>
</dbReference>
<evidence type="ECO:0000256" key="3">
    <source>
        <dbReference type="SAM" id="Coils"/>
    </source>
</evidence>
<feature type="coiled-coil region" evidence="3">
    <location>
        <begin position="147"/>
        <end position="174"/>
    </location>
</feature>
<dbReference type="STRING" id="1122189.SAMN02745165_00836"/>
<dbReference type="GO" id="GO:0000160">
    <property type="term" value="P:phosphorelay signal transduction system"/>
    <property type="evidence" value="ECO:0007669"/>
    <property type="project" value="InterPro"/>
</dbReference>
<feature type="domain" description="PAC" evidence="6">
    <location>
        <begin position="238"/>
        <end position="290"/>
    </location>
</feature>
<dbReference type="PANTHER" id="PTHR44757:SF2">
    <property type="entry name" value="BIOFILM ARCHITECTURE MAINTENANCE PROTEIN MBAA"/>
    <property type="match status" value="1"/>
</dbReference>
<dbReference type="Gene3D" id="3.30.450.20">
    <property type="entry name" value="PAS domain"/>
    <property type="match status" value="1"/>
</dbReference>
<keyword evidence="10" id="KW-1185">Reference proteome</keyword>
<dbReference type="InterPro" id="IPR043128">
    <property type="entry name" value="Rev_trsase/Diguanyl_cyclase"/>
</dbReference>
<protein>
    <submittedName>
        <fullName evidence="9">PAS domain S-box-containing protein/diguanylate cyclase (GGDEF) domain-containing protein</fullName>
    </submittedName>
</protein>
<organism evidence="9 10">
    <name type="scientific">Malonomonas rubra DSM 5091</name>
    <dbReference type="NCBI Taxonomy" id="1122189"/>
    <lineage>
        <taxon>Bacteria</taxon>
        <taxon>Pseudomonadati</taxon>
        <taxon>Thermodesulfobacteriota</taxon>
        <taxon>Desulfuromonadia</taxon>
        <taxon>Desulfuromonadales</taxon>
        <taxon>Geopsychrobacteraceae</taxon>
        <taxon>Malonomonas</taxon>
    </lineage>
</organism>
<dbReference type="OrthoDB" id="9777298at2"/>
<keyword evidence="2" id="KW-0597">Phosphoprotein</keyword>
<dbReference type="Pfam" id="PF00072">
    <property type="entry name" value="Response_reg"/>
    <property type="match status" value="1"/>
</dbReference>
<evidence type="ECO:0000259" key="7">
    <source>
        <dbReference type="PROSITE" id="PS50883"/>
    </source>
</evidence>
<dbReference type="InterPro" id="IPR049510">
    <property type="entry name" value="RssB-like_REC"/>
</dbReference>
<evidence type="ECO:0000259" key="5">
    <source>
        <dbReference type="PROSITE" id="PS50112"/>
    </source>
</evidence>
<dbReference type="NCBIfam" id="TIGR00229">
    <property type="entry name" value="sensory_box"/>
    <property type="match status" value="1"/>
</dbReference>
<dbReference type="EMBL" id="FQZT01000002">
    <property type="protein sequence ID" value="SHI77663.1"/>
    <property type="molecule type" value="Genomic_DNA"/>
</dbReference>
<name>A0A1M6DWY7_MALRU</name>
<dbReference type="Gene3D" id="3.20.20.450">
    <property type="entry name" value="EAL domain"/>
    <property type="match status" value="1"/>
</dbReference>
<dbReference type="InterPro" id="IPR052155">
    <property type="entry name" value="Biofilm_reg_signaling"/>
</dbReference>
<dbReference type="InterPro" id="IPR035919">
    <property type="entry name" value="EAL_sf"/>
</dbReference>
<feature type="domain" description="EAL" evidence="7">
    <location>
        <begin position="472"/>
        <end position="725"/>
    </location>
</feature>
<dbReference type="SUPFAM" id="SSF141868">
    <property type="entry name" value="EAL domain-like"/>
    <property type="match status" value="1"/>
</dbReference>
<dbReference type="SUPFAM" id="SSF52172">
    <property type="entry name" value="CheY-like"/>
    <property type="match status" value="1"/>
</dbReference>
<feature type="domain" description="PAS" evidence="5">
    <location>
        <begin position="167"/>
        <end position="213"/>
    </location>
</feature>
<dbReference type="GO" id="GO:0006355">
    <property type="term" value="P:regulation of DNA-templated transcription"/>
    <property type="evidence" value="ECO:0007669"/>
    <property type="project" value="InterPro"/>
</dbReference>
<proteinExistence type="predicted"/>
<evidence type="ECO:0000313" key="10">
    <source>
        <dbReference type="Proteomes" id="UP000184171"/>
    </source>
</evidence>
<dbReference type="CDD" id="cd01949">
    <property type="entry name" value="GGDEF"/>
    <property type="match status" value="1"/>
</dbReference>
<dbReference type="Pfam" id="PF00990">
    <property type="entry name" value="GGDEF"/>
    <property type="match status" value="1"/>
</dbReference>
<dbReference type="PROSITE" id="PS50112">
    <property type="entry name" value="PAS"/>
    <property type="match status" value="1"/>
</dbReference>
<dbReference type="SMART" id="SM00267">
    <property type="entry name" value="GGDEF"/>
    <property type="match status" value="1"/>
</dbReference>
<reference evidence="9 10" key="1">
    <citation type="submission" date="2016-11" db="EMBL/GenBank/DDBJ databases">
        <authorList>
            <person name="Jaros S."/>
            <person name="Januszkiewicz K."/>
            <person name="Wedrychowicz H."/>
        </authorList>
    </citation>
    <scope>NUCLEOTIDE SEQUENCE [LARGE SCALE GENOMIC DNA]</scope>
    <source>
        <strain evidence="9 10">DSM 5091</strain>
    </source>
</reference>
<dbReference type="InterPro" id="IPR011006">
    <property type="entry name" value="CheY-like_superfamily"/>
</dbReference>
<dbReference type="SMART" id="SM00448">
    <property type="entry name" value="REC"/>
    <property type="match status" value="1"/>
</dbReference>
<dbReference type="SUPFAM" id="SSF55073">
    <property type="entry name" value="Nucleotide cyclase"/>
    <property type="match status" value="1"/>
</dbReference>
<evidence type="ECO:0000259" key="6">
    <source>
        <dbReference type="PROSITE" id="PS50113"/>
    </source>
</evidence>
<feature type="modified residue" description="4-aspartylphosphate" evidence="2">
    <location>
        <position position="57"/>
    </location>
</feature>
<dbReference type="PROSITE" id="PS50887">
    <property type="entry name" value="GGDEF"/>
    <property type="match status" value="1"/>
</dbReference>
<evidence type="ECO:0000313" key="9">
    <source>
        <dbReference type="EMBL" id="SHI77663.1"/>
    </source>
</evidence>
<dbReference type="CDD" id="cd00130">
    <property type="entry name" value="PAS"/>
    <property type="match status" value="1"/>
</dbReference>
<dbReference type="InterPro" id="IPR013767">
    <property type="entry name" value="PAS_fold"/>
</dbReference>
<comment type="catalytic activity">
    <reaction evidence="1">
        <text>3',3'-c-di-GMP + H2O = 5'-phosphoguanylyl(3'-&gt;5')guanosine + H(+)</text>
        <dbReference type="Rhea" id="RHEA:24902"/>
        <dbReference type="ChEBI" id="CHEBI:15377"/>
        <dbReference type="ChEBI" id="CHEBI:15378"/>
        <dbReference type="ChEBI" id="CHEBI:58754"/>
        <dbReference type="ChEBI" id="CHEBI:58805"/>
        <dbReference type="EC" id="3.1.4.52"/>
    </reaction>
    <physiologicalReaction direction="left-to-right" evidence="1">
        <dbReference type="Rhea" id="RHEA:24903"/>
    </physiologicalReaction>
</comment>
<gene>
    <name evidence="9" type="ORF">SAMN02745165_00836</name>
</gene>
<dbReference type="FunFam" id="3.20.20.450:FF:000001">
    <property type="entry name" value="Cyclic di-GMP phosphodiesterase yahA"/>
    <property type="match status" value="1"/>
</dbReference>
<dbReference type="Gene3D" id="1.20.5.390">
    <property type="entry name" value="L1 transposable element, trimerization domain"/>
    <property type="match status" value="1"/>
</dbReference>
<keyword evidence="3" id="KW-0175">Coiled coil</keyword>
<dbReference type="SUPFAM" id="SSF55785">
    <property type="entry name" value="PYP-like sensor domain (PAS domain)"/>
    <property type="match status" value="1"/>
</dbReference>
<dbReference type="Pfam" id="PF00989">
    <property type="entry name" value="PAS"/>
    <property type="match status" value="1"/>
</dbReference>
<dbReference type="InterPro" id="IPR035965">
    <property type="entry name" value="PAS-like_dom_sf"/>
</dbReference>
<dbReference type="GO" id="GO:0071732">
    <property type="term" value="P:cellular response to nitric oxide"/>
    <property type="evidence" value="ECO:0007669"/>
    <property type="project" value="UniProtKB-ARBA"/>
</dbReference>
<dbReference type="Proteomes" id="UP000184171">
    <property type="component" value="Unassembled WGS sequence"/>
</dbReference>
<feature type="domain" description="GGDEF" evidence="8">
    <location>
        <begin position="322"/>
        <end position="463"/>
    </location>
</feature>
<dbReference type="NCBIfam" id="TIGR00254">
    <property type="entry name" value="GGDEF"/>
    <property type="match status" value="1"/>
</dbReference>
<evidence type="ECO:0000256" key="1">
    <source>
        <dbReference type="ARBA" id="ARBA00051114"/>
    </source>
</evidence>
<dbReference type="PANTHER" id="PTHR44757">
    <property type="entry name" value="DIGUANYLATE CYCLASE DGCP"/>
    <property type="match status" value="1"/>
</dbReference>
<dbReference type="CDD" id="cd01948">
    <property type="entry name" value="EAL"/>
    <property type="match status" value="1"/>
</dbReference>
<dbReference type="CDD" id="cd17555">
    <property type="entry name" value="REC_RssB-like"/>
    <property type="match status" value="1"/>
</dbReference>
<dbReference type="Gene3D" id="3.40.50.2300">
    <property type="match status" value="1"/>
</dbReference>
<dbReference type="RefSeq" id="WP_072905902.1">
    <property type="nucleotide sequence ID" value="NZ_FQZT01000002.1"/>
</dbReference>
<dbReference type="PROSITE" id="PS50110">
    <property type="entry name" value="RESPONSE_REGULATORY"/>
    <property type="match status" value="1"/>
</dbReference>
<dbReference type="GO" id="GO:0071111">
    <property type="term" value="F:cyclic-guanylate-specific phosphodiesterase activity"/>
    <property type="evidence" value="ECO:0007669"/>
    <property type="project" value="UniProtKB-EC"/>
</dbReference>
<dbReference type="Gene3D" id="3.30.70.270">
    <property type="match status" value="1"/>
</dbReference>
<dbReference type="PROSITE" id="PS50883">
    <property type="entry name" value="EAL"/>
    <property type="match status" value="1"/>
</dbReference>
<dbReference type="InterPro" id="IPR000160">
    <property type="entry name" value="GGDEF_dom"/>
</dbReference>
<feature type="domain" description="Response regulatory" evidence="4">
    <location>
        <begin position="8"/>
        <end position="122"/>
    </location>
</feature>
<dbReference type="Pfam" id="PF00563">
    <property type="entry name" value="EAL"/>
    <property type="match status" value="1"/>
</dbReference>
<dbReference type="AlphaFoldDB" id="A0A1M6DWY7"/>
<evidence type="ECO:0000259" key="4">
    <source>
        <dbReference type="PROSITE" id="PS50110"/>
    </source>
</evidence>
<evidence type="ECO:0000259" key="8">
    <source>
        <dbReference type="PROSITE" id="PS50887"/>
    </source>
</evidence>
<dbReference type="InterPro" id="IPR001789">
    <property type="entry name" value="Sig_transdc_resp-reg_receiver"/>
</dbReference>
<evidence type="ECO:0000256" key="2">
    <source>
        <dbReference type="PROSITE-ProRule" id="PRU00169"/>
    </source>
</evidence>
<sequence length="728" mass="82622">MSERQNPLILTIDDEENIRDSFRLFLEDFEYDVIEACNGREGIEKIESEKPDLVLCDLRMPDIDGLEVLQFIKDKELDTPIIVVSGTGVIGDAIEAIRRGAWNYLLKPIQDMSVLLHAISQALERSRLIAENRAYQEHLEEEVGRRTEALQRTMQELNQSHQKLKDKEEKYRLIFENLQDVYFEILQDGMVYELSPSISHFSLFQRDELLGENINTLFPSTQNRDRLMALLRSQESVTDYEIYLQDKDGTLIPCSLNAKYMQTIGSQLDKICGTLRDITERKQAEARIEYLAYFDALTELPNRRLLLDRLEQNISRARRHSYYGAMLFLDLDRFKNINDSLGHPVGDALLKEVSKRLTIDLRTEDTVSRLGGDEFVMLLSDLGTDPVKAAAVAQHKAEAIQSRLAEKYQISEHVLHVTPSIGVAMFPSNEQGQETGNDILRYADTAMYRAKDDGRDTIRFFLPSMQAAADARLAIEKELRYAIEKNELSLYFQPQVDQLGNIVGAETLLRWHHPEKGFISPATFIPVAEATGLILPIGSWVLRKACEYLKVWEDAGLPIQHLAVNVSPRQFRQPDFVDQVHSILKDTGADPALLGLELTEGMVIDNVVDTIEKMQALKQLSIELSIDDFGTGYSSLAYLKQMPLDILKIDQSFVRDISTDASDAAIVDTIISMANHLELRVIAEGVETELELAFLAGKGCKMYQGYHFSRPVPDKEFTKQLNAGTVFH</sequence>
<dbReference type="PROSITE" id="PS50113">
    <property type="entry name" value="PAC"/>
    <property type="match status" value="1"/>
</dbReference>
<accession>A0A1M6DWY7</accession>